<dbReference type="AlphaFoldDB" id="A0AAN7U823"/>
<dbReference type="InterPro" id="IPR029044">
    <property type="entry name" value="Nucleotide-diphossugar_trans"/>
</dbReference>
<evidence type="ECO:0000256" key="3">
    <source>
        <dbReference type="SAM" id="MobiDB-lite"/>
    </source>
</evidence>
<evidence type="ECO:0000259" key="4">
    <source>
        <dbReference type="Pfam" id="PF00534"/>
    </source>
</evidence>
<keyword evidence="1" id="KW-0328">Glycosyltransferase</keyword>
<name>A0AAN7U823_9MYCE</name>
<keyword evidence="2" id="KW-0175">Coiled coil</keyword>
<evidence type="ECO:0000256" key="2">
    <source>
        <dbReference type="SAM" id="Coils"/>
    </source>
</evidence>
<feature type="region of interest" description="Disordered" evidence="3">
    <location>
        <begin position="1"/>
        <end position="46"/>
    </location>
</feature>
<dbReference type="EMBL" id="JAVFKY010000002">
    <property type="protein sequence ID" value="KAK5581220.1"/>
    <property type="molecule type" value="Genomic_DNA"/>
</dbReference>
<evidence type="ECO:0000256" key="1">
    <source>
        <dbReference type="ARBA" id="ARBA00022676"/>
    </source>
</evidence>
<evidence type="ECO:0008006" key="8">
    <source>
        <dbReference type="Google" id="ProtNLM"/>
    </source>
</evidence>
<dbReference type="FunFam" id="3.90.550.10:FF:000420">
    <property type="entry name" value="Uncharacterized protein"/>
    <property type="match status" value="1"/>
</dbReference>
<dbReference type="GO" id="GO:0016757">
    <property type="term" value="F:glycosyltransferase activity"/>
    <property type="evidence" value="ECO:0007669"/>
    <property type="project" value="UniProtKB-KW"/>
</dbReference>
<organism evidence="6 7">
    <name type="scientific">Dictyostelium firmibasis</name>
    <dbReference type="NCBI Taxonomy" id="79012"/>
    <lineage>
        <taxon>Eukaryota</taxon>
        <taxon>Amoebozoa</taxon>
        <taxon>Evosea</taxon>
        <taxon>Eumycetozoa</taxon>
        <taxon>Dictyostelia</taxon>
        <taxon>Dictyosteliales</taxon>
        <taxon>Dictyosteliaceae</taxon>
        <taxon>Dictyostelium</taxon>
    </lineage>
</organism>
<feature type="compositionally biased region" description="Acidic residues" evidence="3">
    <location>
        <begin position="13"/>
        <end position="24"/>
    </location>
</feature>
<dbReference type="Pfam" id="PF00534">
    <property type="entry name" value="Glycos_transf_1"/>
    <property type="match status" value="1"/>
</dbReference>
<accession>A0AAN7U823</accession>
<feature type="coiled-coil region" evidence="2">
    <location>
        <begin position="110"/>
        <end position="137"/>
    </location>
</feature>
<proteinExistence type="predicted"/>
<reference evidence="6 7" key="1">
    <citation type="submission" date="2023-11" db="EMBL/GenBank/DDBJ databases">
        <title>Dfirmibasis_genome.</title>
        <authorList>
            <person name="Edelbroek B."/>
            <person name="Kjellin J."/>
            <person name="Jerlstrom-Hultqvist J."/>
            <person name="Soderbom F."/>
        </authorList>
    </citation>
    <scope>NUCLEOTIDE SEQUENCE [LARGE SCALE GENOMIC DNA]</scope>
    <source>
        <strain evidence="6 7">TNS-C-14</strain>
    </source>
</reference>
<dbReference type="InterPro" id="IPR001296">
    <property type="entry name" value="Glyco_trans_1"/>
</dbReference>
<dbReference type="CDD" id="cd00761">
    <property type="entry name" value="Glyco_tranf_GTA_type"/>
    <property type="match status" value="1"/>
</dbReference>
<feature type="domain" description="Glycosyltransferase 2-like" evidence="5">
    <location>
        <begin position="179"/>
        <end position="311"/>
    </location>
</feature>
<sequence>MSLNNSNSGNNYESEDDEEEDEENLIFKDFQSTERRGNNNKKINSHNKDDIKIKKINSQISTVTNKNFISKFTKNNDNKFKKYSIDKNNNNNNNYSNKMVNENMLNEYCINFLNNNNKNNNNNLKKEEDEEEEEEEKCSFDLNSPDYSCIPTSKNRAMNFDYSCDYGDSEVDWNNPIVSVIIPFLNTDPQQFNECMESILVRQSFKMIEVILIDDGSTNDKSIKSYKEWLKREPIRFKVIVNPFNLGLPHSRNIGVYNSRGDYIFFFDSDDILEPTALEKMFWKLNTSPHIEFTKGYLVGFGHSQYIWLKGFEESDKFLTENQVTISIMYKRSIFGNRLHTNQTFTNDNDDDDGAIIEYYPKELLEFQYDSTIRDGMEDWDFHLKCASNGYWGETIPEILEWYRRKDKKTMEKNWKNTLSSKREKFLNDLKLKYSKLYNVGGGNDEYKSFPKPIRNENEDSYKIQLNLSNKIKNPMAKKSSPRILLILPWLNTGGADKFNLNLCKQLIEKGWEITIVTTIESDNKWLSRFQLYTPDIFLFNEKFLPYSSYPLFINYLIQSRKIDVLFISNSELGYYLLPFIKKNNNKNNNINNLITVDYSHMEEEYWRNGGHPRQSIGMNRFLDLQLVSSNHLKNWMLTKSNQLIDPNKLMVSYINVDMNEFKKSESSRHEIRKLYDIREKEIVILYAARLTNQKKPLEACEIIKELKESLLNNNNNNNYNSNYNESFKVLFVGDGYLKSKVELYVKNNGLSDVIKLLGDVPTQDMKSILSACDIVFLPSQFEGVSMIFYESMSIGLVPVGSNVGGQSELVSPDCGFLVDIDGVDHVELTNRFVQILKQLIKNPKKIISMASKCRKRIKSKFEIHKMGENIVSNFCNTIKNKSNHQQKPQQFIDDHQNYFFSQEFLIQTIEYLKLSKQFEKNKNDFNQLYSIKSELDNLKREIKKIELKQIQK</sequence>
<feature type="compositionally biased region" description="Low complexity" evidence="3">
    <location>
        <begin position="1"/>
        <end position="12"/>
    </location>
</feature>
<dbReference type="Proteomes" id="UP001344447">
    <property type="component" value="Unassembled WGS sequence"/>
</dbReference>
<evidence type="ECO:0000259" key="5">
    <source>
        <dbReference type="Pfam" id="PF00535"/>
    </source>
</evidence>
<dbReference type="CDD" id="cd03801">
    <property type="entry name" value="GT4_PimA-like"/>
    <property type="match status" value="1"/>
</dbReference>
<dbReference type="Pfam" id="PF00535">
    <property type="entry name" value="Glycos_transf_2"/>
    <property type="match status" value="1"/>
</dbReference>
<dbReference type="SUPFAM" id="SSF53448">
    <property type="entry name" value="Nucleotide-diphospho-sugar transferases"/>
    <property type="match status" value="1"/>
</dbReference>
<dbReference type="Gene3D" id="3.40.50.2000">
    <property type="entry name" value="Glycogen Phosphorylase B"/>
    <property type="match status" value="2"/>
</dbReference>
<keyword evidence="7" id="KW-1185">Reference proteome</keyword>
<evidence type="ECO:0000313" key="7">
    <source>
        <dbReference type="Proteomes" id="UP001344447"/>
    </source>
</evidence>
<comment type="caution">
    <text evidence="6">The sequence shown here is derived from an EMBL/GenBank/DDBJ whole genome shotgun (WGS) entry which is preliminary data.</text>
</comment>
<dbReference type="PANTHER" id="PTHR12526">
    <property type="entry name" value="GLYCOSYLTRANSFERASE"/>
    <property type="match status" value="1"/>
</dbReference>
<dbReference type="PANTHER" id="PTHR12526:SF630">
    <property type="entry name" value="GLYCOSYLTRANSFERASE"/>
    <property type="match status" value="1"/>
</dbReference>
<evidence type="ECO:0000313" key="6">
    <source>
        <dbReference type="EMBL" id="KAK5581220.1"/>
    </source>
</evidence>
<keyword evidence="1" id="KW-0808">Transferase</keyword>
<dbReference type="Gene3D" id="3.90.550.10">
    <property type="entry name" value="Spore Coat Polysaccharide Biosynthesis Protein SpsA, Chain A"/>
    <property type="match status" value="1"/>
</dbReference>
<dbReference type="InterPro" id="IPR001173">
    <property type="entry name" value="Glyco_trans_2-like"/>
</dbReference>
<protein>
    <recommendedName>
        <fullName evidence="8">Glycosyltransferase</fullName>
    </recommendedName>
</protein>
<dbReference type="SUPFAM" id="SSF53756">
    <property type="entry name" value="UDP-Glycosyltransferase/glycogen phosphorylase"/>
    <property type="match status" value="1"/>
</dbReference>
<gene>
    <name evidence="6" type="ORF">RB653_001250</name>
</gene>
<feature type="domain" description="Glycosyl transferase family 1" evidence="4">
    <location>
        <begin position="669"/>
        <end position="840"/>
    </location>
</feature>